<dbReference type="InterPro" id="IPR049945">
    <property type="entry name" value="AAA_22"/>
</dbReference>
<dbReference type="InterPro" id="IPR027417">
    <property type="entry name" value="P-loop_NTPase"/>
</dbReference>
<accession>A0A366LUJ7</accession>
<gene>
    <name evidence="2" type="ORF">DP939_27995</name>
</gene>
<evidence type="ECO:0000259" key="1">
    <source>
        <dbReference type="Pfam" id="PF13401"/>
    </source>
</evidence>
<name>A0A366LUJ7_9ACTN</name>
<protein>
    <submittedName>
        <fullName evidence="2">ATP-binding protein</fullName>
    </submittedName>
</protein>
<keyword evidence="3" id="KW-1185">Reference proteome</keyword>
<sequence>MVITKEHRLFIEFADAVRRERYVGLCFGAPGVGKTQSARHYSQWDQLAGHLDGTRPVGSNGEASAGQILAARAVMYTPKVHNTPHNLDKEISFLCDRLGWNVELMLNPGRGIDEHGRLNTSTHAELLIVDEADRLKVGALEQLRDHHDRTGIGLILIGMPGIEKRLARYPQLYSRVGFVHHYKPMSADEQAFVLARSWPHLNLGDADDYATTEALAAITRITSGNFRLTVRLVGQIERVLKINNMSIVTKEVVETARKNLVIGSM</sequence>
<dbReference type="Proteomes" id="UP000253303">
    <property type="component" value="Unassembled WGS sequence"/>
</dbReference>
<dbReference type="PANTHER" id="PTHR35894:SF5">
    <property type="entry name" value="MU-LIKE PROPHAGE FLUMU DNA TRANSPOSITION PROTEIN B"/>
    <property type="match status" value="1"/>
</dbReference>
<keyword evidence="2" id="KW-0547">Nucleotide-binding</keyword>
<dbReference type="GO" id="GO:0005524">
    <property type="term" value="F:ATP binding"/>
    <property type="evidence" value="ECO:0007669"/>
    <property type="project" value="UniProtKB-KW"/>
</dbReference>
<dbReference type="InterPro" id="IPR052026">
    <property type="entry name" value="ExeA_AAA_ATPase_DNA-bind"/>
</dbReference>
<reference evidence="2 3" key="1">
    <citation type="submission" date="2018-06" db="EMBL/GenBank/DDBJ databases">
        <title>Sphaerisporangium craniellae sp. nov., isolated from a marine sponge in the South China Sea.</title>
        <authorList>
            <person name="Li L."/>
        </authorList>
    </citation>
    <scope>NUCLEOTIDE SEQUENCE [LARGE SCALE GENOMIC DNA]</scope>
    <source>
        <strain evidence="2 3">LHW63015</strain>
    </source>
</reference>
<dbReference type="Pfam" id="PF13401">
    <property type="entry name" value="AAA_22"/>
    <property type="match status" value="1"/>
</dbReference>
<dbReference type="GO" id="GO:0016887">
    <property type="term" value="F:ATP hydrolysis activity"/>
    <property type="evidence" value="ECO:0007669"/>
    <property type="project" value="InterPro"/>
</dbReference>
<dbReference type="SUPFAM" id="SSF52540">
    <property type="entry name" value="P-loop containing nucleoside triphosphate hydrolases"/>
    <property type="match status" value="1"/>
</dbReference>
<keyword evidence="2" id="KW-0067">ATP-binding</keyword>
<comment type="caution">
    <text evidence="2">The sequence shown here is derived from an EMBL/GenBank/DDBJ whole genome shotgun (WGS) entry which is preliminary data.</text>
</comment>
<dbReference type="PANTHER" id="PTHR35894">
    <property type="entry name" value="GENERAL SECRETION PATHWAY PROTEIN A-RELATED"/>
    <property type="match status" value="1"/>
</dbReference>
<proteinExistence type="predicted"/>
<evidence type="ECO:0000313" key="3">
    <source>
        <dbReference type="Proteomes" id="UP000253303"/>
    </source>
</evidence>
<dbReference type="OrthoDB" id="9801665at2"/>
<feature type="domain" description="ORC1/DEAH AAA+ ATPase" evidence="1">
    <location>
        <begin position="19"/>
        <end position="166"/>
    </location>
</feature>
<evidence type="ECO:0000313" key="2">
    <source>
        <dbReference type="EMBL" id="RBQ16974.1"/>
    </source>
</evidence>
<dbReference type="EMBL" id="QMEY01000014">
    <property type="protein sequence ID" value="RBQ16974.1"/>
    <property type="molecule type" value="Genomic_DNA"/>
</dbReference>
<dbReference type="AlphaFoldDB" id="A0A366LUJ7"/>
<organism evidence="2 3">
    <name type="scientific">Spongiactinospora rosea</name>
    <dbReference type="NCBI Taxonomy" id="2248750"/>
    <lineage>
        <taxon>Bacteria</taxon>
        <taxon>Bacillati</taxon>
        <taxon>Actinomycetota</taxon>
        <taxon>Actinomycetes</taxon>
        <taxon>Streptosporangiales</taxon>
        <taxon>Streptosporangiaceae</taxon>
        <taxon>Spongiactinospora</taxon>
    </lineage>
</organism>